<name>D2TXY9_9GAMM</name>
<gene>
    <name evidence="1" type="ORF">ARN_09890</name>
</gene>
<reference evidence="1" key="1">
    <citation type="journal article" date="2010" name="Insect Mol. Biol.">
        <title>The draft genome sequence of Arsenophonus nasoniae, son-killer bacterium of Nasonia vitripennis, reveals genes associated with virulence and symbiosis.</title>
        <authorList>
            <person name="Wilkes T."/>
            <person name="Darby A.C."/>
            <person name="Choi J."/>
            <person name="Colborne J.K."/>
            <person name="Werren J.H."/>
            <person name="Hurst G.D.D."/>
        </authorList>
    </citation>
    <scope>NUCLEOTIDE SEQUENCE</scope>
</reference>
<sequence length="67" mass="7496">MTLVYITAVYEPDNQALAFVNSYNVSKDGYISVTNWTGPSFGCKGWGYNNNFGAVMAYAPDAYPRWK</sequence>
<protein>
    <submittedName>
        <fullName evidence="1">Uncharacterized protein</fullName>
    </submittedName>
</protein>
<evidence type="ECO:0000313" key="1">
    <source>
        <dbReference type="EMBL" id="CBA72269.1"/>
    </source>
</evidence>
<proteinExistence type="predicted"/>
<organism evidence="1">
    <name type="scientific">Arsenophonus nasoniae</name>
    <name type="common">son-killer infecting Nasonia vitripennis</name>
    <dbReference type="NCBI Taxonomy" id="638"/>
    <lineage>
        <taxon>Bacteria</taxon>
        <taxon>Pseudomonadati</taxon>
        <taxon>Pseudomonadota</taxon>
        <taxon>Gammaproteobacteria</taxon>
        <taxon>Enterobacterales</taxon>
        <taxon>Morganellaceae</taxon>
        <taxon>Arsenophonus</taxon>
    </lineage>
</organism>
<dbReference type="AlphaFoldDB" id="D2TXY9"/>
<accession>D2TXY9</accession>
<dbReference type="EMBL" id="FN545179">
    <property type="protein sequence ID" value="CBA72269.1"/>
    <property type="molecule type" value="Genomic_DNA"/>
</dbReference>